<dbReference type="STRING" id="4072.A0A2G2YQ45"/>
<accession>A0A2G2YQ45</accession>
<name>A0A2G2YQ45_CAPAN</name>
<reference evidence="2 3" key="2">
    <citation type="journal article" date="2017" name="Genome Biol.">
        <title>New reference genome sequences of hot pepper reveal the massive evolution of plant disease-resistance genes by retroduplication.</title>
        <authorList>
            <person name="Kim S."/>
            <person name="Park J."/>
            <person name="Yeom S.I."/>
            <person name="Kim Y.M."/>
            <person name="Seo E."/>
            <person name="Kim K.T."/>
            <person name="Kim M.S."/>
            <person name="Lee J.M."/>
            <person name="Cheong K."/>
            <person name="Shin H.S."/>
            <person name="Kim S.B."/>
            <person name="Han K."/>
            <person name="Lee J."/>
            <person name="Park M."/>
            <person name="Lee H.A."/>
            <person name="Lee H.Y."/>
            <person name="Lee Y."/>
            <person name="Oh S."/>
            <person name="Lee J.H."/>
            <person name="Choi E."/>
            <person name="Choi E."/>
            <person name="Lee S.E."/>
            <person name="Jeon J."/>
            <person name="Kim H."/>
            <person name="Choi G."/>
            <person name="Song H."/>
            <person name="Lee J."/>
            <person name="Lee S.C."/>
            <person name="Kwon J.K."/>
            <person name="Lee H.Y."/>
            <person name="Koo N."/>
            <person name="Hong Y."/>
            <person name="Kim R.W."/>
            <person name="Kang W.H."/>
            <person name="Huh J.H."/>
            <person name="Kang B.C."/>
            <person name="Yang T.J."/>
            <person name="Lee Y.H."/>
            <person name="Bennetzen J.L."/>
            <person name="Choi D."/>
        </authorList>
    </citation>
    <scope>NUCLEOTIDE SEQUENCE [LARGE SCALE GENOMIC DNA]</scope>
    <source>
        <strain evidence="3">cv. CM334</strain>
    </source>
</reference>
<dbReference type="AlphaFoldDB" id="A0A2G2YQ45"/>
<evidence type="ECO:0000313" key="3">
    <source>
        <dbReference type="Proteomes" id="UP000222542"/>
    </source>
</evidence>
<dbReference type="Proteomes" id="UP000222542">
    <property type="component" value="Unassembled WGS sequence"/>
</dbReference>
<organism evidence="2 3">
    <name type="scientific">Capsicum annuum</name>
    <name type="common">Capsicum pepper</name>
    <dbReference type="NCBI Taxonomy" id="4072"/>
    <lineage>
        <taxon>Eukaryota</taxon>
        <taxon>Viridiplantae</taxon>
        <taxon>Streptophyta</taxon>
        <taxon>Embryophyta</taxon>
        <taxon>Tracheophyta</taxon>
        <taxon>Spermatophyta</taxon>
        <taxon>Magnoliopsida</taxon>
        <taxon>eudicotyledons</taxon>
        <taxon>Gunneridae</taxon>
        <taxon>Pentapetalae</taxon>
        <taxon>asterids</taxon>
        <taxon>lamiids</taxon>
        <taxon>Solanales</taxon>
        <taxon>Solanaceae</taxon>
        <taxon>Solanoideae</taxon>
        <taxon>Capsiceae</taxon>
        <taxon>Capsicum</taxon>
    </lineage>
</organism>
<feature type="domain" description="Exostosin GT47" evidence="1">
    <location>
        <begin position="58"/>
        <end position="145"/>
    </location>
</feature>
<dbReference type="Gramene" id="PHT71859">
    <property type="protein sequence ID" value="PHT71859"/>
    <property type="gene ID" value="T459_22644"/>
</dbReference>
<dbReference type="EMBL" id="AYRZ02000009">
    <property type="protein sequence ID" value="PHT71859.1"/>
    <property type="molecule type" value="Genomic_DNA"/>
</dbReference>
<dbReference type="Pfam" id="PF03016">
    <property type="entry name" value="Exostosin_GT47"/>
    <property type="match status" value="1"/>
</dbReference>
<reference evidence="2 3" key="1">
    <citation type="journal article" date="2014" name="Nat. Genet.">
        <title>Genome sequence of the hot pepper provides insights into the evolution of pungency in Capsicum species.</title>
        <authorList>
            <person name="Kim S."/>
            <person name="Park M."/>
            <person name="Yeom S.I."/>
            <person name="Kim Y.M."/>
            <person name="Lee J.M."/>
            <person name="Lee H.A."/>
            <person name="Seo E."/>
            <person name="Choi J."/>
            <person name="Cheong K."/>
            <person name="Kim K.T."/>
            <person name="Jung K."/>
            <person name="Lee G.W."/>
            <person name="Oh S.K."/>
            <person name="Bae C."/>
            <person name="Kim S.B."/>
            <person name="Lee H.Y."/>
            <person name="Kim S.Y."/>
            <person name="Kim M.S."/>
            <person name="Kang B.C."/>
            <person name="Jo Y.D."/>
            <person name="Yang H.B."/>
            <person name="Jeong H.J."/>
            <person name="Kang W.H."/>
            <person name="Kwon J.K."/>
            <person name="Shin C."/>
            <person name="Lim J.Y."/>
            <person name="Park J.H."/>
            <person name="Huh J.H."/>
            <person name="Kim J.S."/>
            <person name="Kim B.D."/>
            <person name="Cohen O."/>
            <person name="Paran I."/>
            <person name="Suh M.C."/>
            <person name="Lee S.B."/>
            <person name="Kim Y.K."/>
            <person name="Shin Y."/>
            <person name="Noh S.J."/>
            <person name="Park J."/>
            <person name="Seo Y.S."/>
            <person name="Kwon S.Y."/>
            <person name="Kim H.A."/>
            <person name="Park J.M."/>
            <person name="Kim H.J."/>
            <person name="Choi S.B."/>
            <person name="Bosland P.W."/>
            <person name="Reeves G."/>
            <person name="Jo S.H."/>
            <person name="Lee B.W."/>
            <person name="Cho H.T."/>
            <person name="Choi H.S."/>
            <person name="Lee M.S."/>
            <person name="Yu Y."/>
            <person name="Do Choi Y."/>
            <person name="Park B.S."/>
            <person name="van Deynze A."/>
            <person name="Ashrafi H."/>
            <person name="Hill T."/>
            <person name="Kim W.T."/>
            <person name="Pai H.S."/>
            <person name="Ahn H.K."/>
            <person name="Yeam I."/>
            <person name="Giovannoni J.J."/>
            <person name="Rose J.K."/>
            <person name="Sorensen I."/>
            <person name="Lee S.J."/>
            <person name="Kim R.W."/>
            <person name="Choi I.Y."/>
            <person name="Choi B.S."/>
            <person name="Lim J.S."/>
            <person name="Lee Y.H."/>
            <person name="Choi D."/>
        </authorList>
    </citation>
    <scope>NUCLEOTIDE SEQUENCE [LARGE SCALE GENOMIC DNA]</scope>
    <source>
        <strain evidence="3">cv. CM334</strain>
    </source>
</reference>
<sequence>MKNLEPMNRSSEAEILSTSVSPYHDWELFAADYEDCVSRCFYEQQILLLYKLIELDQSSNASGGADHFYVYCHSIGRDAASEHQELHHNSIQVTCSSRYFQRLYVAHKHIGLPQVWPRQHEQVLNPPDARYKLVFFAGRVQNSLARRDLL</sequence>
<protein>
    <recommendedName>
        <fullName evidence="1">Exostosin GT47 domain-containing protein</fullName>
    </recommendedName>
</protein>
<gene>
    <name evidence="2" type="ORF">T459_22644</name>
</gene>
<proteinExistence type="predicted"/>
<evidence type="ECO:0000259" key="1">
    <source>
        <dbReference type="Pfam" id="PF03016"/>
    </source>
</evidence>
<evidence type="ECO:0000313" key="2">
    <source>
        <dbReference type="EMBL" id="PHT71859.1"/>
    </source>
</evidence>
<comment type="caution">
    <text evidence="2">The sequence shown here is derived from an EMBL/GenBank/DDBJ whole genome shotgun (WGS) entry which is preliminary data.</text>
</comment>
<dbReference type="InterPro" id="IPR040911">
    <property type="entry name" value="Exostosin_GT47"/>
</dbReference>
<keyword evidence="3" id="KW-1185">Reference proteome</keyword>